<evidence type="ECO:0000313" key="6">
    <source>
        <dbReference type="Proteomes" id="UP000564466"/>
    </source>
</evidence>
<feature type="region of interest" description="Disordered" evidence="3">
    <location>
        <begin position="201"/>
        <end position="328"/>
    </location>
</feature>
<dbReference type="GO" id="GO:0031410">
    <property type="term" value="C:cytoplasmic vesicle"/>
    <property type="evidence" value="ECO:0007669"/>
    <property type="project" value="TreeGrafter"/>
</dbReference>
<dbReference type="PROSITE" id="PS50002">
    <property type="entry name" value="SH3"/>
    <property type="match status" value="1"/>
</dbReference>
<proteinExistence type="predicted"/>
<dbReference type="InterPro" id="IPR001452">
    <property type="entry name" value="SH3_domain"/>
</dbReference>
<evidence type="ECO:0000313" key="5">
    <source>
        <dbReference type="EMBL" id="NXM30705.1"/>
    </source>
</evidence>
<dbReference type="EMBL" id="VXAY01004099">
    <property type="protein sequence ID" value="NXM30705.1"/>
    <property type="molecule type" value="Genomic_DNA"/>
</dbReference>
<dbReference type="Gene3D" id="1.20.58.900">
    <property type="match status" value="1"/>
</dbReference>
<feature type="compositionally biased region" description="Low complexity" evidence="3">
    <location>
        <begin position="239"/>
        <end position="253"/>
    </location>
</feature>
<feature type="region of interest" description="Disordered" evidence="3">
    <location>
        <begin position="56"/>
        <end position="117"/>
    </location>
</feature>
<dbReference type="Gene3D" id="2.30.30.40">
    <property type="entry name" value="SH3 Domains"/>
    <property type="match status" value="1"/>
</dbReference>
<dbReference type="AlphaFoldDB" id="A0A7L0ZS92"/>
<evidence type="ECO:0000256" key="2">
    <source>
        <dbReference type="PROSITE-ProRule" id="PRU00192"/>
    </source>
</evidence>
<dbReference type="InterPro" id="IPR047343">
    <property type="entry name" value="RUSC1_2"/>
</dbReference>
<accession>A0A7L0ZS92</accession>
<dbReference type="Pfam" id="PF00018">
    <property type="entry name" value="SH3_1"/>
    <property type="match status" value="1"/>
</dbReference>
<feature type="compositionally biased region" description="Low complexity" evidence="3">
    <location>
        <begin position="201"/>
        <end position="211"/>
    </location>
</feature>
<feature type="compositionally biased region" description="Low complexity" evidence="3">
    <location>
        <begin position="317"/>
        <end position="327"/>
    </location>
</feature>
<dbReference type="InterPro" id="IPR037213">
    <property type="entry name" value="Run_dom_sf"/>
</dbReference>
<reference evidence="5 6" key="1">
    <citation type="submission" date="2019-09" db="EMBL/GenBank/DDBJ databases">
        <title>Bird 10,000 Genomes (B10K) Project - Family phase.</title>
        <authorList>
            <person name="Zhang G."/>
        </authorList>
    </citation>
    <scope>NUCLEOTIDE SEQUENCE [LARGE SCALE GENOMIC DNA]</scope>
    <source>
        <strain evidence="5">B10K-DU-002-07</strain>
        <tissue evidence="5">Muscle</tissue>
    </source>
</reference>
<feature type="region of interest" description="Disordered" evidence="3">
    <location>
        <begin position="145"/>
        <end position="171"/>
    </location>
</feature>
<protein>
    <submittedName>
        <fullName evidence="5">RUSC1 protein</fullName>
    </submittedName>
</protein>
<evidence type="ECO:0000259" key="4">
    <source>
        <dbReference type="PROSITE" id="PS50002"/>
    </source>
</evidence>
<organism evidence="5 6">
    <name type="scientific">Oxyruncus cristatus</name>
    <name type="common">sharpbill</name>
    <dbReference type="NCBI Taxonomy" id="114331"/>
    <lineage>
        <taxon>Eukaryota</taxon>
        <taxon>Metazoa</taxon>
        <taxon>Chordata</taxon>
        <taxon>Craniata</taxon>
        <taxon>Vertebrata</taxon>
        <taxon>Euteleostomi</taxon>
        <taxon>Archelosauria</taxon>
        <taxon>Archosauria</taxon>
        <taxon>Dinosauria</taxon>
        <taxon>Saurischia</taxon>
        <taxon>Theropoda</taxon>
        <taxon>Coelurosauria</taxon>
        <taxon>Aves</taxon>
        <taxon>Neognathae</taxon>
        <taxon>Neoaves</taxon>
        <taxon>Telluraves</taxon>
        <taxon>Australaves</taxon>
        <taxon>Passeriformes</taxon>
        <taxon>Cotingidae</taxon>
        <taxon>Oxyruncus</taxon>
    </lineage>
</organism>
<keyword evidence="1 2" id="KW-0728">SH3 domain</keyword>
<feature type="compositionally biased region" description="Gly residues" evidence="3">
    <location>
        <begin position="159"/>
        <end position="170"/>
    </location>
</feature>
<gene>
    <name evidence="5" type="primary">Rusc1</name>
    <name evidence="5" type="ORF">OXYCRI_R11315</name>
</gene>
<feature type="domain" description="SH3" evidence="4">
    <location>
        <begin position="375"/>
        <end position="433"/>
    </location>
</feature>
<dbReference type="PANTHER" id="PTHR15591">
    <property type="entry name" value="RUN AND SH3 DOMAIN CONTAINING"/>
    <property type="match status" value="1"/>
</dbReference>
<dbReference type="Proteomes" id="UP000564466">
    <property type="component" value="Unassembled WGS sequence"/>
</dbReference>
<feature type="non-terminal residue" evidence="5">
    <location>
        <position position="433"/>
    </location>
</feature>
<dbReference type="SMART" id="SM00326">
    <property type="entry name" value="SH3"/>
    <property type="match status" value="1"/>
</dbReference>
<sequence>VLYSPTAFFALSQGPLPHLADELLLLIQPLSVLTFHLDLLFEHHHLSVDVRPLSRRLESPLSPPRHPVPARGAVSPEGRAGAAGNSLEDETPPDTLGRVGGAEGSTRAQPQATMGGLVPAPPVGAALHQTFQHVLRWGDQLSRALRGAEGPPQSHGPEEGPGGAETGLGGWWSQLSESSRIYSAPSKEKFPLVWWTKLRGAAGEPSPGPAAQSQTSLSEAGGTELQLLQTKAVPERSGPKPSSSTDTSGTSSPEDLVLPTGAGVPTKPDDPTAGEKLLDLSPAPCANGNQAAPSGPGLGGPGPDKGSWLGRLFGATSPSSRSFPRSPDTILARSRRPSHWLSPSPRVLAGVVKGLVPDRTRAQEQPERSTAPAPQAQRAVRALCDHTGTADGHLSFQKGDILQLLSTVDEDWIRCCHGNSTGLVPVGYTSLIL</sequence>
<evidence type="ECO:0000256" key="3">
    <source>
        <dbReference type="SAM" id="MobiDB-lite"/>
    </source>
</evidence>
<feature type="non-terminal residue" evidence="5">
    <location>
        <position position="1"/>
    </location>
</feature>
<dbReference type="InterPro" id="IPR036028">
    <property type="entry name" value="SH3-like_dom_sf"/>
</dbReference>
<dbReference type="SUPFAM" id="SSF50044">
    <property type="entry name" value="SH3-domain"/>
    <property type="match status" value="1"/>
</dbReference>
<evidence type="ECO:0000256" key="1">
    <source>
        <dbReference type="ARBA" id="ARBA00022443"/>
    </source>
</evidence>
<comment type="caution">
    <text evidence="5">The sequence shown here is derived from an EMBL/GenBank/DDBJ whole genome shotgun (WGS) entry which is preliminary data.</text>
</comment>
<name>A0A7L0ZS92_9PASS</name>
<keyword evidence="6" id="KW-1185">Reference proteome</keyword>
<dbReference type="PANTHER" id="PTHR15591:SF11">
    <property type="entry name" value="AP-4 COMPLEX ACCESSORY SUBUNIT RUSC1"/>
    <property type="match status" value="1"/>
</dbReference>